<keyword evidence="5" id="KW-0539">Nucleus</keyword>
<protein>
    <submittedName>
        <fullName evidence="8">EOG090X08JU</fullName>
    </submittedName>
</protein>
<feature type="compositionally biased region" description="Low complexity" evidence="6">
    <location>
        <begin position="596"/>
        <end position="611"/>
    </location>
</feature>
<name>A0A4Y7NIN7_9CRUS</name>
<feature type="compositionally biased region" description="Polar residues" evidence="6">
    <location>
        <begin position="449"/>
        <end position="461"/>
    </location>
</feature>
<gene>
    <name evidence="8" type="primary">EOG090X08JU</name>
</gene>
<dbReference type="InterPro" id="IPR047229">
    <property type="entry name" value="NFIL3-like"/>
</dbReference>
<dbReference type="SMART" id="SM00338">
    <property type="entry name" value="BRLZ"/>
    <property type="match status" value="1"/>
</dbReference>
<dbReference type="GO" id="GO:0003700">
    <property type="term" value="F:DNA-binding transcription factor activity"/>
    <property type="evidence" value="ECO:0007669"/>
    <property type="project" value="InterPro"/>
</dbReference>
<evidence type="ECO:0000256" key="1">
    <source>
        <dbReference type="ARBA" id="ARBA00006079"/>
    </source>
</evidence>
<dbReference type="InterPro" id="IPR004827">
    <property type="entry name" value="bZIP"/>
</dbReference>
<dbReference type="InterPro" id="IPR046347">
    <property type="entry name" value="bZIP_sf"/>
</dbReference>
<evidence type="ECO:0000256" key="3">
    <source>
        <dbReference type="ARBA" id="ARBA00023125"/>
    </source>
</evidence>
<dbReference type="PROSITE" id="PS00036">
    <property type="entry name" value="BZIP_BASIC"/>
    <property type="match status" value="1"/>
</dbReference>
<dbReference type="InterPro" id="IPR047106">
    <property type="entry name" value="NFIL3-like_bZIP"/>
</dbReference>
<dbReference type="GO" id="GO:0005634">
    <property type="term" value="C:nucleus"/>
    <property type="evidence" value="ECO:0007669"/>
    <property type="project" value="TreeGrafter"/>
</dbReference>
<feature type="region of interest" description="Disordered" evidence="6">
    <location>
        <begin position="594"/>
        <end position="632"/>
    </location>
</feature>
<evidence type="ECO:0000256" key="2">
    <source>
        <dbReference type="ARBA" id="ARBA00023015"/>
    </source>
</evidence>
<dbReference type="GO" id="GO:0003677">
    <property type="term" value="F:DNA binding"/>
    <property type="evidence" value="ECO:0007669"/>
    <property type="project" value="UniProtKB-KW"/>
</dbReference>
<feature type="region of interest" description="Disordered" evidence="6">
    <location>
        <begin position="228"/>
        <end position="371"/>
    </location>
</feature>
<feature type="compositionally biased region" description="Polar residues" evidence="6">
    <location>
        <begin position="53"/>
        <end position="72"/>
    </location>
</feature>
<dbReference type="PROSITE" id="PS50217">
    <property type="entry name" value="BZIP"/>
    <property type="match status" value="1"/>
</dbReference>
<feature type="compositionally biased region" description="Basic and acidic residues" evidence="6">
    <location>
        <begin position="469"/>
        <end position="479"/>
    </location>
</feature>
<feature type="region of interest" description="Disordered" evidence="6">
    <location>
        <begin position="442"/>
        <end position="565"/>
    </location>
</feature>
<dbReference type="CDD" id="cd14694">
    <property type="entry name" value="bZIP_NFIL3"/>
    <property type="match status" value="1"/>
</dbReference>
<evidence type="ECO:0000313" key="8">
    <source>
        <dbReference type="EMBL" id="SVE93091.1"/>
    </source>
</evidence>
<dbReference type="PANTHER" id="PTHR15284:SF0">
    <property type="entry name" value="GH23983P"/>
    <property type="match status" value="1"/>
</dbReference>
<feature type="compositionally biased region" description="Low complexity" evidence="6">
    <location>
        <begin position="15"/>
        <end position="32"/>
    </location>
</feature>
<keyword evidence="3" id="KW-0238">DNA-binding</keyword>
<accession>A0A4Y7NIN7</accession>
<feature type="compositionally biased region" description="Low complexity" evidence="6">
    <location>
        <begin position="228"/>
        <end position="241"/>
    </location>
</feature>
<dbReference type="SUPFAM" id="SSF57959">
    <property type="entry name" value="Leucine zipper domain"/>
    <property type="match status" value="1"/>
</dbReference>
<feature type="compositionally biased region" description="Low complexity" evidence="6">
    <location>
        <begin position="109"/>
        <end position="127"/>
    </location>
</feature>
<evidence type="ECO:0000259" key="7">
    <source>
        <dbReference type="PROSITE" id="PS50217"/>
    </source>
</evidence>
<keyword evidence="2" id="KW-0805">Transcription regulation</keyword>
<evidence type="ECO:0000256" key="6">
    <source>
        <dbReference type="SAM" id="MobiDB-lite"/>
    </source>
</evidence>
<comment type="similarity">
    <text evidence="1">Belongs to the bZIP family. NFIL3 subfamily.</text>
</comment>
<dbReference type="Gene3D" id="1.20.5.170">
    <property type="match status" value="1"/>
</dbReference>
<feature type="region of interest" description="Disordered" evidence="6">
    <location>
        <begin position="384"/>
        <end position="406"/>
    </location>
</feature>
<feature type="region of interest" description="Disordered" evidence="6">
    <location>
        <begin position="1"/>
        <end position="72"/>
    </location>
</feature>
<keyword evidence="4" id="KW-0804">Transcription</keyword>
<dbReference type="AlphaFoldDB" id="A0A4Y7NIN7"/>
<proteinExistence type="evidence at transcript level"/>
<feature type="compositionally biased region" description="Polar residues" evidence="6">
    <location>
        <begin position="612"/>
        <end position="632"/>
    </location>
</feature>
<feature type="compositionally biased region" description="Low complexity" evidence="6">
    <location>
        <begin position="384"/>
        <end position="398"/>
    </location>
</feature>
<feature type="domain" description="BZIP" evidence="7">
    <location>
        <begin position="140"/>
        <end position="192"/>
    </location>
</feature>
<reference evidence="8" key="1">
    <citation type="submission" date="2018-08" db="EMBL/GenBank/DDBJ databases">
        <authorList>
            <person name="Cornetti L."/>
        </authorList>
    </citation>
    <scope>NUCLEOTIDE SEQUENCE</scope>
    <source>
        <strain evidence="8">DE-FRO-2-1</strain>
    </source>
</reference>
<sequence length="632" mass="68828">MVTEGHPHHSASLIQQHQQHQQRRFLQQQQQQANEERAMVIQQHPGAGEVRHSPSSGASSLNSVHQSGASMEEQTAALRAAAAAAAAAAAFGSGNLPVGMNLNPAELMSQLQQHQQSQQQDAASNASRKQREFIPDNKKDDSYWDRRRRNNEAAKRSREKRRLNDMVLESRVLDLTKENHILRAQLSAVRDKYGINPDGLISIDQVLATLPSPDQVLSLPRPRSRLLLGGSGLGSVSPTPSNRSLSPPTLPAHHLHHQQQRQSVLMSMSRQQHRSPSPPPMQHGQLAFSGGHHHHGYRYESSLPSSIQQQYSQQQQQQQQQQQPMSAHQQVKQSSVNRTDRALPPLPALTPVPVHSPEEGAVEAQGGADRSGAGHVAFFDLCSSSSSSQHGGDDGSASPIDPAAAGGRLLPHKLRHKSHLGDREAAASAALLTLNEIKHEPEAIDDSPSPANSVEMNNNHSAGGHSGRRSTESIEDRDSGISSAGEWSVYSRQTSSTARYHANATPHLQQPAAKRMRMSPVPAFPSAPGHQQQQQQQQRRSARPEDDEDAGMINDPSAASDARNAGYDSMDEADMRAQFARLASELELLKSYMLGNNSNNNNGPNAPTSGAQQQAIRNNNKTNSPNATYRLH</sequence>
<dbReference type="EMBL" id="LR023472">
    <property type="protein sequence ID" value="SVE93091.1"/>
    <property type="molecule type" value="mRNA"/>
</dbReference>
<dbReference type="FunFam" id="1.20.5.170:FF:000025">
    <property type="entry name" value="nuclear factor interleukin-3-regulated protein-like"/>
    <property type="match status" value="1"/>
</dbReference>
<feature type="compositionally biased region" description="Low complexity" evidence="6">
    <location>
        <begin position="301"/>
        <end position="330"/>
    </location>
</feature>
<dbReference type="GO" id="GO:0007623">
    <property type="term" value="P:circadian rhythm"/>
    <property type="evidence" value="ECO:0007669"/>
    <property type="project" value="TreeGrafter"/>
</dbReference>
<organism evidence="8">
    <name type="scientific">Moina brachiata</name>
    <dbReference type="NCBI Taxonomy" id="675436"/>
    <lineage>
        <taxon>Eukaryota</taxon>
        <taxon>Metazoa</taxon>
        <taxon>Ecdysozoa</taxon>
        <taxon>Arthropoda</taxon>
        <taxon>Crustacea</taxon>
        <taxon>Branchiopoda</taxon>
        <taxon>Diplostraca</taxon>
        <taxon>Cladocera</taxon>
        <taxon>Anomopoda</taxon>
        <taxon>Moinidae</taxon>
        <taxon>Moina</taxon>
    </lineage>
</organism>
<feature type="compositionally biased region" description="Basic and acidic residues" evidence="6">
    <location>
        <begin position="129"/>
        <end position="156"/>
    </location>
</feature>
<evidence type="ECO:0000256" key="4">
    <source>
        <dbReference type="ARBA" id="ARBA00023163"/>
    </source>
</evidence>
<dbReference type="Pfam" id="PF07716">
    <property type="entry name" value="bZIP_2"/>
    <property type="match status" value="1"/>
</dbReference>
<feature type="region of interest" description="Disordered" evidence="6">
    <location>
        <begin position="109"/>
        <end position="160"/>
    </location>
</feature>
<evidence type="ECO:0000256" key="5">
    <source>
        <dbReference type="ARBA" id="ARBA00023242"/>
    </source>
</evidence>
<dbReference type="PANTHER" id="PTHR15284">
    <property type="entry name" value="NUCLEAR FACTOR INTERLEUKIN-3-REGULATED PROTEIN"/>
    <property type="match status" value="1"/>
</dbReference>